<evidence type="ECO:0000256" key="2">
    <source>
        <dbReference type="ARBA" id="ARBA00022723"/>
    </source>
</evidence>
<dbReference type="PROSITE" id="PS51352">
    <property type="entry name" value="THIOREDOXIN_2"/>
    <property type="match status" value="1"/>
</dbReference>
<feature type="domain" description="Thioredoxin" evidence="12">
    <location>
        <begin position="43"/>
        <end position="177"/>
    </location>
</feature>
<proteinExistence type="predicted"/>
<dbReference type="OrthoDB" id="6270329at2759"/>
<dbReference type="FunFam" id="3.40.30.10:FF:000001">
    <property type="entry name" value="Thioredoxin"/>
    <property type="match status" value="1"/>
</dbReference>
<evidence type="ECO:0000256" key="3">
    <source>
        <dbReference type="ARBA" id="ARBA00022771"/>
    </source>
</evidence>
<dbReference type="Pfam" id="PF00085">
    <property type="entry name" value="Thioredoxin"/>
    <property type="match status" value="1"/>
</dbReference>
<dbReference type="EMBL" id="JAAALK010002057">
    <property type="protein sequence ID" value="KAG8037926.1"/>
    <property type="molecule type" value="Genomic_DNA"/>
</dbReference>
<dbReference type="InterPro" id="IPR018957">
    <property type="entry name" value="Znf_C3HC4_RING-type"/>
</dbReference>
<feature type="domain" description="RING-type" evidence="11">
    <location>
        <begin position="243"/>
        <end position="295"/>
    </location>
</feature>
<sequence length="488" mass="52628">MASTLAVSVAKPVASPPVAVSAISPQRRLLPPCRGVRAAALLLRSERSRGALVVRAAQGQETSIQVPDVTKSTWQSLVVESELPVLVEFWASWCGPCKIIDPVIGKLSKEYEGKLNCYKLNTDENPDIATQFGIRSIPTMMIFKNGEKKDTVIGAVPESTLGSGEADVRREVRQLSSPRSSRAGLRTIEKEESFCDQSRRCTREMDQLCTSGVSEKASVVGEEPAKRVSSDVPAAAGGGCFDCNICLDFATEPVVTLCGHLYCWPCIYEWLRPDDGADASHGATSSARRSCPVCKAAVSPDTLVPLYGRGGGSSKMPPRGSTIPRRPIVHRREGHRSGELSEQRRRRRPPTREHGTQPARPVSVARRRRDAAVRRSLPSSTSRGRREYVPLDLRRGARRDGLGSAPVGVARSGAGGESVLLKIYEPQAETAAHGGGEVPAPDMVLPRSVRGALPALVLKMLCALPVPGDQKLYTQLVMIHSKGCYGAQ</sequence>
<dbReference type="PANTHER" id="PTHR45663:SF11">
    <property type="entry name" value="GEO12009P1"/>
    <property type="match status" value="1"/>
</dbReference>
<reference evidence="13" key="1">
    <citation type="journal article" date="2021" name="bioRxiv">
        <title>Whole Genome Assembly and Annotation of Northern Wild Rice, Zizania palustris L., Supports a Whole Genome Duplication in the Zizania Genus.</title>
        <authorList>
            <person name="Haas M."/>
            <person name="Kono T."/>
            <person name="Macchietto M."/>
            <person name="Millas R."/>
            <person name="McGilp L."/>
            <person name="Shao M."/>
            <person name="Duquette J."/>
            <person name="Hirsch C.N."/>
            <person name="Kimball J."/>
        </authorList>
    </citation>
    <scope>NUCLEOTIDE SEQUENCE</scope>
    <source>
        <tissue evidence="13">Fresh leaf tissue</tissue>
    </source>
</reference>
<keyword evidence="2" id="KW-0479">Metal-binding</keyword>
<name>A0A8J5RA53_ZIZPA</name>
<feature type="region of interest" description="Disordered" evidence="10">
    <location>
        <begin position="305"/>
        <end position="388"/>
    </location>
</feature>
<dbReference type="Pfam" id="PF00097">
    <property type="entry name" value="zf-C3HC4"/>
    <property type="match status" value="1"/>
</dbReference>
<dbReference type="InterPro" id="IPR017907">
    <property type="entry name" value="Znf_RING_CS"/>
</dbReference>
<evidence type="ECO:0000256" key="6">
    <source>
        <dbReference type="ARBA" id="ARBA00022982"/>
    </source>
</evidence>
<dbReference type="PROSITE" id="PS00194">
    <property type="entry name" value="THIOREDOXIN_1"/>
    <property type="match status" value="1"/>
</dbReference>
<dbReference type="InterPro" id="IPR005746">
    <property type="entry name" value="Thioredoxin"/>
</dbReference>
<evidence type="ECO:0000256" key="9">
    <source>
        <dbReference type="PROSITE-ProRule" id="PRU00175"/>
    </source>
</evidence>
<keyword evidence="14" id="KW-1185">Reference proteome</keyword>
<dbReference type="NCBIfam" id="TIGR01068">
    <property type="entry name" value="thioredoxin"/>
    <property type="match status" value="1"/>
</dbReference>
<evidence type="ECO:0000256" key="1">
    <source>
        <dbReference type="ARBA" id="ARBA00022448"/>
    </source>
</evidence>
<keyword evidence="1" id="KW-0813">Transport</keyword>
<dbReference type="GO" id="GO:0008270">
    <property type="term" value="F:zinc ion binding"/>
    <property type="evidence" value="ECO:0007669"/>
    <property type="project" value="UniProtKB-KW"/>
</dbReference>
<dbReference type="InterPro" id="IPR013766">
    <property type="entry name" value="Thioredoxin_domain"/>
</dbReference>
<keyword evidence="6" id="KW-0249">Electron transport</keyword>
<dbReference type="CDD" id="cd02947">
    <property type="entry name" value="TRX_family"/>
    <property type="match status" value="1"/>
</dbReference>
<dbReference type="PANTHER" id="PTHR45663">
    <property type="entry name" value="GEO12009P1"/>
    <property type="match status" value="1"/>
</dbReference>
<accession>A0A8J5RA53</accession>
<evidence type="ECO:0000259" key="11">
    <source>
        <dbReference type="PROSITE" id="PS50089"/>
    </source>
</evidence>
<organism evidence="13 14">
    <name type="scientific">Zizania palustris</name>
    <name type="common">Northern wild rice</name>
    <dbReference type="NCBI Taxonomy" id="103762"/>
    <lineage>
        <taxon>Eukaryota</taxon>
        <taxon>Viridiplantae</taxon>
        <taxon>Streptophyta</taxon>
        <taxon>Embryophyta</taxon>
        <taxon>Tracheophyta</taxon>
        <taxon>Spermatophyta</taxon>
        <taxon>Magnoliopsida</taxon>
        <taxon>Liliopsida</taxon>
        <taxon>Poales</taxon>
        <taxon>Poaceae</taxon>
        <taxon>BOP clade</taxon>
        <taxon>Oryzoideae</taxon>
        <taxon>Oryzeae</taxon>
        <taxon>Zizaniinae</taxon>
        <taxon>Zizania</taxon>
    </lineage>
</organism>
<evidence type="ECO:0000313" key="14">
    <source>
        <dbReference type="Proteomes" id="UP000729402"/>
    </source>
</evidence>
<dbReference type="PROSITE" id="PS50089">
    <property type="entry name" value="ZF_RING_2"/>
    <property type="match status" value="1"/>
</dbReference>
<evidence type="ECO:0008006" key="15">
    <source>
        <dbReference type="Google" id="ProtNLM"/>
    </source>
</evidence>
<dbReference type="SMART" id="SM00184">
    <property type="entry name" value="RING"/>
    <property type="match status" value="1"/>
</dbReference>
<evidence type="ECO:0000259" key="12">
    <source>
        <dbReference type="PROSITE" id="PS51352"/>
    </source>
</evidence>
<evidence type="ECO:0000256" key="4">
    <source>
        <dbReference type="ARBA" id="ARBA00022833"/>
    </source>
</evidence>
<dbReference type="InterPro" id="IPR001841">
    <property type="entry name" value="Znf_RING"/>
</dbReference>
<keyword evidence="3 9" id="KW-0863">Zinc-finger</keyword>
<keyword evidence="4" id="KW-0862">Zinc</keyword>
<comment type="caution">
    <text evidence="13">The sequence shown here is derived from an EMBL/GenBank/DDBJ whole genome shotgun (WGS) entry which is preliminary data.</text>
</comment>
<reference evidence="13" key="2">
    <citation type="submission" date="2021-02" db="EMBL/GenBank/DDBJ databases">
        <authorList>
            <person name="Kimball J.A."/>
            <person name="Haas M.W."/>
            <person name="Macchietto M."/>
            <person name="Kono T."/>
            <person name="Duquette J."/>
            <person name="Shao M."/>
        </authorList>
    </citation>
    <scope>NUCLEOTIDE SEQUENCE</scope>
    <source>
        <tissue evidence="13">Fresh leaf tissue</tissue>
    </source>
</reference>
<evidence type="ECO:0000256" key="7">
    <source>
        <dbReference type="ARBA" id="ARBA00023157"/>
    </source>
</evidence>
<dbReference type="Proteomes" id="UP000729402">
    <property type="component" value="Unassembled WGS sequence"/>
</dbReference>
<dbReference type="GO" id="GO:0005737">
    <property type="term" value="C:cytoplasm"/>
    <property type="evidence" value="ECO:0007669"/>
    <property type="project" value="TreeGrafter"/>
</dbReference>
<dbReference type="GO" id="GO:0015035">
    <property type="term" value="F:protein-disulfide reductase activity"/>
    <property type="evidence" value="ECO:0007669"/>
    <property type="project" value="InterPro"/>
</dbReference>
<evidence type="ECO:0000256" key="8">
    <source>
        <dbReference type="ARBA" id="ARBA00023284"/>
    </source>
</evidence>
<keyword evidence="7" id="KW-1015">Disulfide bond</keyword>
<keyword evidence="5" id="KW-0809">Transit peptide</keyword>
<keyword evidence="8" id="KW-0676">Redox-active center</keyword>
<evidence type="ECO:0000256" key="10">
    <source>
        <dbReference type="SAM" id="MobiDB-lite"/>
    </source>
</evidence>
<dbReference type="PROSITE" id="PS00518">
    <property type="entry name" value="ZF_RING_1"/>
    <property type="match status" value="1"/>
</dbReference>
<protein>
    <recommendedName>
        <fullName evidence="15">Thioredoxin domain-containing protein</fullName>
    </recommendedName>
</protein>
<evidence type="ECO:0000313" key="13">
    <source>
        <dbReference type="EMBL" id="KAG8037926.1"/>
    </source>
</evidence>
<dbReference type="AlphaFoldDB" id="A0A8J5RA53"/>
<dbReference type="InterPro" id="IPR017937">
    <property type="entry name" value="Thioredoxin_CS"/>
</dbReference>
<gene>
    <name evidence="13" type="ORF">GUJ93_ZPchr0024g29068</name>
</gene>
<evidence type="ECO:0000256" key="5">
    <source>
        <dbReference type="ARBA" id="ARBA00022946"/>
    </source>
</evidence>